<protein>
    <submittedName>
        <fullName evidence="1">Uncharacterized protein</fullName>
    </submittedName>
</protein>
<comment type="caution">
    <text evidence="1">The sequence shown here is derived from an EMBL/GenBank/DDBJ whole genome shotgun (WGS) entry which is preliminary data.</text>
</comment>
<sequence>MRGTPHPTTPTLAYVVEGPYGLNHEGFHVATASYHLEDNVGECPVYESRGAMEQESPEDEEEPVAGVALVGVSHGTECTDVCPVDELVSPNTVLPSVLELMEDLPGVDAYEGRELPRYCSKLVRYHDVLRVLECNGGSEKGPIDKMIGEQVQIPYDEADEGTVDRAKNILDAGDLSFWWNEVVEPGANKRTGHPYLDGKDYRFNVQN</sequence>
<reference evidence="2" key="1">
    <citation type="journal article" date="2017" name="Plant J.">
        <title>The pomegranate (Punica granatum L.) genome and the genomics of punicalagin biosynthesis.</title>
        <authorList>
            <person name="Qin G."/>
            <person name="Xu C."/>
            <person name="Ming R."/>
            <person name="Tang H."/>
            <person name="Guyot R."/>
            <person name="Kramer E.M."/>
            <person name="Hu Y."/>
            <person name="Yi X."/>
            <person name="Qi Y."/>
            <person name="Xu X."/>
            <person name="Gao Z."/>
            <person name="Pan H."/>
            <person name="Jian J."/>
            <person name="Tian Y."/>
            <person name="Yue Z."/>
            <person name="Xu Y."/>
        </authorList>
    </citation>
    <scope>NUCLEOTIDE SEQUENCE [LARGE SCALE GENOMIC DNA]</scope>
    <source>
        <strain evidence="2">cv. Dabenzi</strain>
    </source>
</reference>
<organism evidence="1 2">
    <name type="scientific">Punica granatum</name>
    <name type="common">Pomegranate</name>
    <dbReference type="NCBI Taxonomy" id="22663"/>
    <lineage>
        <taxon>Eukaryota</taxon>
        <taxon>Viridiplantae</taxon>
        <taxon>Streptophyta</taxon>
        <taxon>Embryophyta</taxon>
        <taxon>Tracheophyta</taxon>
        <taxon>Spermatophyta</taxon>
        <taxon>Magnoliopsida</taxon>
        <taxon>eudicotyledons</taxon>
        <taxon>Gunneridae</taxon>
        <taxon>Pentapetalae</taxon>
        <taxon>rosids</taxon>
        <taxon>malvids</taxon>
        <taxon>Myrtales</taxon>
        <taxon>Lythraceae</taxon>
        <taxon>Punica</taxon>
    </lineage>
</organism>
<gene>
    <name evidence="1" type="ORF">CDL15_Pgr026309</name>
</gene>
<proteinExistence type="predicted"/>
<name>A0A218XWX0_PUNGR</name>
<dbReference type="EMBL" id="MTKT01000676">
    <property type="protein sequence ID" value="OWM89146.1"/>
    <property type="molecule type" value="Genomic_DNA"/>
</dbReference>
<accession>A0A218XWX0</accession>
<dbReference type="Proteomes" id="UP000197138">
    <property type="component" value="Unassembled WGS sequence"/>
</dbReference>
<evidence type="ECO:0000313" key="1">
    <source>
        <dbReference type="EMBL" id="OWM89146.1"/>
    </source>
</evidence>
<dbReference type="AlphaFoldDB" id="A0A218XWX0"/>
<evidence type="ECO:0000313" key="2">
    <source>
        <dbReference type="Proteomes" id="UP000197138"/>
    </source>
</evidence>